<dbReference type="PANTHER" id="PTHR11786:SF0">
    <property type="entry name" value="ARYLAMINE N-ACETYLTRANSFERASE 4-RELATED"/>
    <property type="match status" value="1"/>
</dbReference>
<dbReference type="InterPro" id="IPR038765">
    <property type="entry name" value="Papain-like_cys_pep_sf"/>
</dbReference>
<sequence>MSRDPKTPSPDPWHVADIDVDLHLELLGLERSEPDLALLSELHRRHVHTFPFANVDVLLGDHPGVAPATVSRRLLVERTGGYCFEHAQLFAATCESLGFTVTRRLGRVHGPDNTRTHMALEVRLDGERLLCDPGFGLSITGPIPMSDGAVRHEAHGEYSLHRGTAGGAETWELRRRDSTAHVIDTLPVVPADVRGGHVITSRDPESGPFTHHLIVSRFTEEGHFSLADTALTIRREGEPTERRDLTPAQSVDTARDLGAAMTPDRSAALRRLLEQNVGEDGSAH</sequence>
<dbReference type="Pfam" id="PF00797">
    <property type="entry name" value="Acetyltransf_2"/>
    <property type="match status" value="1"/>
</dbReference>
<organism evidence="2 3">
    <name type="scientific">Brachybacterium halotolerans</name>
    <dbReference type="NCBI Taxonomy" id="2795215"/>
    <lineage>
        <taxon>Bacteria</taxon>
        <taxon>Bacillati</taxon>
        <taxon>Actinomycetota</taxon>
        <taxon>Actinomycetes</taxon>
        <taxon>Micrococcales</taxon>
        <taxon>Dermabacteraceae</taxon>
        <taxon>Brachybacterium</taxon>
    </lineage>
</organism>
<accession>A0ABS1BCS2</accession>
<dbReference type="Gene3D" id="3.30.2140.10">
    <property type="entry name" value="Arylamine N-acetyltransferase"/>
    <property type="match status" value="1"/>
</dbReference>
<comment type="caution">
    <text evidence="2">The sequence shown here is derived from an EMBL/GenBank/DDBJ whole genome shotgun (WGS) entry which is preliminary data.</text>
</comment>
<dbReference type="InterPro" id="IPR001447">
    <property type="entry name" value="Arylamine_N-AcTrfase"/>
</dbReference>
<dbReference type="PANTHER" id="PTHR11786">
    <property type="entry name" value="N-HYDROXYARYLAMINE O-ACETYLTRANSFERASE"/>
    <property type="match status" value="1"/>
</dbReference>
<dbReference type="Proteomes" id="UP000612352">
    <property type="component" value="Unassembled WGS sequence"/>
</dbReference>
<dbReference type="RefSeq" id="WP_200502476.1">
    <property type="nucleotide sequence ID" value="NZ_JAEDAJ010000005.1"/>
</dbReference>
<keyword evidence="3" id="KW-1185">Reference proteome</keyword>
<protein>
    <submittedName>
        <fullName evidence="2">Arylamine N-acetyltransferase</fullName>
    </submittedName>
</protein>
<evidence type="ECO:0000313" key="2">
    <source>
        <dbReference type="EMBL" id="MBK0331795.1"/>
    </source>
</evidence>
<dbReference type="EMBL" id="JAEDAJ010000005">
    <property type="protein sequence ID" value="MBK0331795.1"/>
    <property type="molecule type" value="Genomic_DNA"/>
</dbReference>
<comment type="similarity">
    <text evidence="1">Belongs to the arylamine N-acetyltransferase family.</text>
</comment>
<gene>
    <name evidence="2" type="ORF">I8D64_10295</name>
</gene>
<proteinExistence type="inferred from homology"/>
<evidence type="ECO:0000313" key="3">
    <source>
        <dbReference type="Proteomes" id="UP000612352"/>
    </source>
</evidence>
<evidence type="ECO:0000256" key="1">
    <source>
        <dbReference type="ARBA" id="ARBA00006547"/>
    </source>
</evidence>
<name>A0ABS1BCS2_9MICO</name>
<dbReference type="SUPFAM" id="SSF54001">
    <property type="entry name" value="Cysteine proteinases"/>
    <property type="match status" value="1"/>
</dbReference>
<dbReference type="Gene3D" id="2.40.128.150">
    <property type="entry name" value="Cysteine proteinases"/>
    <property type="match status" value="1"/>
</dbReference>
<reference evidence="2 3" key="1">
    <citation type="submission" date="2020-12" db="EMBL/GenBank/DDBJ databases">
        <title>Brachybacterium sp. MASK1Z-5, whole genome shotgun sequence.</title>
        <authorList>
            <person name="Tuo L."/>
        </authorList>
    </citation>
    <scope>NUCLEOTIDE SEQUENCE [LARGE SCALE GENOMIC DNA]</scope>
    <source>
        <strain evidence="2 3">MASK1Z-5</strain>
    </source>
</reference>